<feature type="region of interest" description="Disordered" evidence="1">
    <location>
        <begin position="265"/>
        <end position="285"/>
    </location>
</feature>
<dbReference type="InterPro" id="IPR013536">
    <property type="entry name" value="WLM_dom"/>
</dbReference>
<dbReference type="PANTHER" id="PTHR47796:SF1">
    <property type="entry name" value="OS08G0500800 PROTEIN"/>
    <property type="match status" value="1"/>
</dbReference>
<keyword evidence="4" id="KW-1185">Reference proteome</keyword>
<feature type="region of interest" description="Disordered" evidence="1">
    <location>
        <begin position="304"/>
        <end position="363"/>
    </location>
</feature>
<protein>
    <submittedName>
        <fullName evidence="3">WLM domain</fullName>
    </submittedName>
</protein>
<dbReference type="AlphaFoldDB" id="A0AAN8UNC2"/>
<evidence type="ECO:0000256" key="1">
    <source>
        <dbReference type="SAM" id="MobiDB-lite"/>
    </source>
</evidence>
<reference evidence="3 4" key="1">
    <citation type="submission" date="2023-12" db="EMBL/GenBank/DDBJ databases">
        <title>A high-quality genome assembly for Dillenia turbinata (Dilleniales).</title>
        <authorList>
            <person name="Chanderbali A."/>
        </authorList>
    </citation>
    <scope>NUCLEOTIDE SEQUENCE [LARGE SCALE GENOMIC DNA]</scope>
    <source>
        <strain evidence="3">LSX21</strain>
        <tissue evidence="3">Leaf</tissue>
    </source>
</reference>
<feature type="domain" description="WLM" evidence="2">
    <location>
        <begin position="132"/>
        <end position="206"/>
    </location>
</feature>
<dbReference type="EMBL" id="JBAMMX010000022">
    <property type="protein sequence ID" value="KAK6918790.1"/>
    <property type="molecule type" value="Genomic_DNA"/>
</dbReference>
<gene>
    <name evidence="3" type="ORF">RJ641_017212</name>
</gene>
<dbReference type="Pfam" id="PF08325">
    <property type="entry name" value="WLM"/>
    <property type="match status" value="1"/>
</dbReference>
<comment type="caution">
    <text evidence="3">The sequence shown here is derived from an EMBL/GenBank/DDBJ whole genome shotgun (WGS) entry which is preliminary data.</text>
</comment>
<name>A0AAN8UNC2_9MAGN</name>
<dbReference type="Proteomes" id="UP001370490">
    <property type="component" value="Unassembled WGS sequence"/>
</dbReference>
<accession>A0AAN8UNC2</accession>
<evidence type="ECO:0000313" key="3">
    <source>
        <dbReference type="EMBL" id="KAK6918790.1"/>
    </source>
</evidence>
<evidence type="ECO:0000313" key="4">
    <source>
        <dbReference type="Proteomes" id="UP001370490"/>
    </source>
</evidence>
<sequence length="363" mass="40286">MNSAAILKDLGNVLQQLTDVKADTLRLIVPQSSGKGSKLLSPFSDEQSSLSLQETSILETIRMMGVSEDKIDQVLKNAKVDQIMAGFDEEDRRLRLRMSGGPRMPLKLSQGNYIFCDFRTLHIPGVELNPPASKALRLMHRLVADHGIVVFIMSEMAPVGYVGVSPKCILGYNKNCGEEKSLRLRTDNLKGFRKHERIKTTLLHELPNQEATNLDWTKSRSHCSVVSGLQNIMMMSPMLDMKAHANARASSVAAAYRCLADASAHDSRVSEGLEEPNPVASGFTMDANQNENLKVENPRHVELLAEHEPDPDELEEIKSTKSKTYARASKDGVASEPDPDDSEMTQIEPLSTAFDRNKDTRRT</sequence>
<organism evidence="3 4">
    <name type="scientific">Dillenia turbinata</name>
    <dbReference type="NCBI Taxonomy" id="194707"/>
    <lineage>
        <taxon>Eukaryota</taxon>
        <taxon>Viridiplantae</taxon>
        <taxon>Streptophyta</taxon>
        <taxon>Embryophyta</taxon>
        <taxon>Tracheophyta</taxon>
        <taxon>Spermatophyta</taxon>
        <taxon>Magnoliopsida</taxon>
        <taxon>eudicotyledons</taxon>
        <taxon>Gunneridae</taxon>
        <taxon>Pentapetalae</taxon>
        <taxon>Dilleniales</taxon>
        <taxon>Dilleniaceae</taxon>
        <taxon>Dillenia</taxon>
    </lineage>
</organism>
<proteinExistence type="predicted"/>
<evidence type="ECO:0000259" key="2">
    <source>
        <dbReference type="Pfam" id="PF08325"/>
    </source>
</evidence>
<dbReference type="Gene3D" id="3.10.20.90">
    <property type="entry name" value="Phosphatidylinositol 3-kinase Catalytic Subunit, Chain A, domain 1"/>
    <property type="match status" value="1"/>
</dbReference>
<dbReference type="PANTHER" id="PTHR47796">
    <property type="entry name" value="ZINC METALLOPROTEINASE-LIKE PROTEIN"/>
    <property type="match status" value="1"/>
</dbReference>